<reference evidence="2 3" key="1">
    <citation type="submission" date="2012-09" db="EMBL/GenBank/DDBJ databases">
        <title>Genome Sequence of alkane-degrading Bacterium Alcanivorax sp. 19-m-6.</title>
        <authorList>
            <person name="Lai Q."/>
            <person name="Shao Z."/>
        </authorList>
    </citation>
    <scope>NUCLEOTIDE SEQUENCE [LARGE SCALE GENOMIC DNA]</scope>
    <source>
        <strain evidence="2 3">19-m-6</strain>
    </source>
</reference>
<organism evidence="2 3">
    <name type="scientific">Alcanivorax nanhaiticus</name>
    <dbReference type="NCBI Taxonomy" id="1177154"/>
    <lineage>
        <taxon>Bacteria</taxon>
        <taxon>Pseudomonadati</taxon>
        <taxon>Pseudomonadota</taxon>
        <taxon>Gammaproteobacteria</taxon>
        <taxon>Oceanospirillales</taxon>
        <taxon>Alcanivoracaceae</taxon>
        <taxon>Alcanivorax</taxon>
    </lineage>
</organism>
<gene>
    <name evidence="2" type="ORF">Y5S_02818</name>
</gene>
<name>A0A095TN24_9GAMM</name>
<protein>
    <submittedName>
        <fullName evidence="2">Uncharacterized protein</fullName>
    </submittedName>
</protein>
<accession>A0A095TN24</accession>
<comment type="caution">
    <text evidence="2">The sequence shown here is derived from an EMBL/GenBank/DDBJ whole genome shotgun (WGS) entry which is preliminary data.</text>
</comment>
<feature type="transmembrane region" description="Helical" evidence="1">
    <location>
        <begin position="16"/>
        <end position="37"/>
    </location>
</feature>
<keyword evidence="1" id="KW-0812">Transmembrane</keyword>
<keyword evidence="3" id="KW-1185">Reference proteome</keyword>
<sequence length="77" mass="8520">MNTDGSCLYCDRIVEFGLLSVAKNYVILLIFGIVAPYTMHFHNKTTLTYLTGMGEHAICLRSVALVIVRQPLEGSSL</sequence>
<dbReference type="STRING" id="1177154.Y5S_02818"/>
<dbReference type="AlphaFoldDB" id="A0A095TN24"/>
<dbReference type="EMBL" id="ARXV01000013">
    <property type="protein sequence ID" value="KGD63828.1"/>
    <property type="molecule type" value="Genomic_DNA"/>
</dbReference>
<evidence type="ECO:0000313" key="3">
    <source>
        <dbReference type="Proteomes" id="UP000029444"/>
    </source>
</evidence>
<evidence type="ECO:0000256" key="1">
    <source>
        <dbReference type="SAM" id="Phobius"/>
    </source>
</evidence>
<proteinExistence type="predicted"/>
<keyword evidence="1" id="KW-0472">Membrane</keyword>
<keyword evidence="1" id="KW-1133">Transmembrane helix</keyword>
<dbReference type="Proteomes" id="UP000029444">
    <property type="component" value="Unassembled WGS sequence"/>
</dbReference>
<evidence type="ECO:0000313" key="2">
    <source>
        <dbReference type="EMBL" id="KGD63828.1"/>
    </source>
</evidence>